<dbReference type="Proteomes" id="UP000245207">
    <property type="component" value="Unassembled WGS sequence"/>
</dbReference>
<comment type="caution">
    <text evidence="2">The sequence shown here is derived from an EMBL/GenBank/DDBJ whole genome shotgun (WGS) entry which is preliminary data.</text>
</comment>
<feature type="compositionally biased region" description="Polar residues" evidence="1">
    <location>
        <begin position="93"/>
        <end position="102"/>
    </location>
</feature>
<feature type="compositionally biased region" description="Basic and acidic residues" evidence="1">
    <location>
        <begin position="33"/>
        <end position="52"/>
    </location>
</feature>
<sequence length="114" mass="12855">MATKDEDMARRKAIAEYLEKKRQHELLSLQVRGVREARSKKKDYAKTKDDLKSLQSVGQNSGEVPRPQGNKPCKEAPRSKKKDYAKTKDDLKSVQSVGQSTGEVLRPQGNKPCK</sequence>
<evidence type="ECO:0000313" key="2">
    <source>
        <dbReference type="EMBL" id="PWA42383.1"/>
    </source>
</evidence>
<name>A0A2U1L066_ARTAN</name>
<dbReference type="EMBL" id="PKPP01012441">
    <property type="protein sequence ID" value="PWA42383.1"/>
    <property type="molecule type" value="Genomic_DNA"/>
</dbReference>
<feature type="compositionally biased region" description="Basic and acidic residues" evidence="1">
    <location>
        <begin position="72"/>
        <end position="92"/>
    </location>
</feature>
<keyword evidence="2" id="KW-0378">Hydrolase</keyword>
<feature type="region of interest" description="Disordered" evidence="1">
    <location>
        <begin position="32"/>
        <end position="114"/>
    </location>
</feature>
<proteinExistence type="predicted"/>
<protein>
    <submittedName>
        <fullName evidence="2">26S protease regulatory subunit S10B</fullName>
    </submittedName>
</protein>
<evidence type="ECO:0000313" key="3">
    <source>
        <dbReference type="Proteomes" id="UP000245207"/>
    </source>
</evidence>
<keyword evidence="3" id="KW-1185">Reference proteome</keyword>
<accession>A0A2U1L066</accession>
<feature type="compositionally biased region" description="Polar residues" evidence="1">
    <location>
        <begin position="53"/>
        <end position="62"/>
    </location>
</feature>
<dbReference type="GO" id="GO:0006508">
    <property type="term" value="P:proteolysis"/>
    <property type="evidence" value="ECO:0007669"/>
    <property type="project" value="UniProtKB-KW"/>
</dbReference>
<gene>
    <name evidence="2" type="ORF">CTI12_AA497290</name>
</gene>
<organism evidence="2 3">
    <name type="scientific">Artemisia annua</name>
    <name type="common">Sweet wormwood</name>
    <dbReference type="NCBI Taxonomy" id="35608"/>
    <lineage>
        <taxon>Eukaryota</taxon>
        <taxon>Viridiplantae</taxon>
        <taxon>Streptophyta</taxon>
        <taxon>Embryophyta</taxon>
        <taxon>Tracheophyta</taxon>
        <taxon>Spermatophyta</taxon>
        <taxon>Magnoliopsida</taxon>
        <taxon>eudicotyledons</taxon>
        <taxon>Gunneridae</taxon>
        <taxon>Pentapetalae</taxon>
        <taxon>asterids</taxon>
        <taxon>campanulids</taxon>
        <taxon>Asterales</taxon>
        <taxon>Asteraceae</taxon>
        <taxon>Asteroideae</taxon>
        <taxon>Anthemideae</taxon>
        <taxon>Artemisiinae</taxon>
        <taxon>Artemisia</taxon>
    </lineage>
</organism>
<keyword evidence="2" id="KW-0645">Protease</keyword>
<dbReference type="GO" id="GO:0008233">
    <property type="term" value="F:peptidase activity"/>
    <property type="evidence" value="ECO:0007669"/>
    <property type="project" value="UniProtKB-KW"/>
</dbReference>
<reference evidence="2 3" key="1">
    <citation type="journal article" date="2018" name="Mol. Plant">
        <title>The genome of Artemisia annua provides insight into the evolution of Asteraceae family and artemisinin biosynthesis.</title>
        <authorList>
            <person name="Shen Q."/>
            <person name="Zhang L."/>
            <person name="Liao Z."/>
            <person name="Wang S."/>
            <person name="Yan T."/>
            <person name="Shi P."/>
            <person name="Liu M."/>
            <person name="Fu X."/>
            <person name="Pan Q."/>
            <person name="Wang Y."/>
            <person name="Lv Z."/>
            <person name="Lu X."/>
            <person name="Zhang F."/>
            <person name="Jiang W."/>
            <person name="Ma Y."/>
            <person name="Chen M."/>
            <person name="Hao X."/>
            <person name="Li L."/>
            <person name="Tang Y."/>
            <person name="Lv G."/>
            <person name="Zhou Y."/>
            <person name="Sun X."/>
            <person name="Brodelius P.E."/>
            <person name="Rose J.K.C."/>
            <person name="Tang K."/>
        </authorList>
    </citation>
    <scope>NUCLEOTIDE SEQUENCE [LARGE SCALE GENOMIC DNA]</scope>
    <source>
        <strain evidence="3">cv. Huhao1</strain>
        <tissue evidence="2">Leaf</tissue>
    </source>
</reference>
<dbReference type="AlphaFoldDB" id="A0A2U1L066"/>
<dbReference type="STRING" id="35608.A0A2U1L066"/>
<evidence type="ECO:0000256" key="1">
    <source>
        <dbReference type="SAM" id="MobiDB-lite"/>
    </source>
</evidence>